<dbReference type="Proteomes" id="UP000294599">
    <property type="component" value="Unassembled WGS sequence"/>
</dbReference>
<evidence type="ECO:0000256" key="1">
    <source>
        <dbReference type="SAM" id="MobiDB-lite"/>
    </source>
</evidence>
<evidence type="ECO:0008006" key="4">
    <source>
        <dbReference type="Google" id="ProtNLM"/>
    </source>
</evidence>
<gene>
    <name evidence="2" type="ORF">EDC25_1425</name>
</gene>
<accession>A0A4R3KZL7</accession>
<organism evidence="2 3">
    <name type="scientific">Pseudofulvimonas gallinarii</name>
    <dbReference type="NCBI Taxonomy" id="634155"/>
    <lineage>
        <taxon>Bacteria</taxon>
        <taxon>Pseudomonadati</taxon>
        <taxon>Pseudomonadota</taxon>
        <taxon>Gammaproteobacteria</taxon>
        <taxon>Lysobacterales</taxon>
        <taxon>Rhodanobacteraceae</taxon>
        <taxon>Pseudofulvimonas</taxon>
    </lineage>
</organism>
<sequence>MYVRTFLPLVVCAAFTGCAKGPEPGAEASASSSTPPAAGRSPGTASKPAAANDAVTRLLALPTPRRVDVDPCALLTAEDVAGVITPVQKTEYKDGREDYPYRECTHRGGSMDMEFVLVKVGGYTAEEFDAVNLANAEAVGRALQVVPGLGDKAYWNGQALWVLSGTTVVQVNVAKVGKMEESTHLDITRPLAELAVSRL</sequence>
<proteinExistence type="predicted"/>
<reference evidence="2 3" key="1">
    <citation type="submission" date="2019-03" db="EMBL/GenBank/DDBJ databases">
        <title>Genomic Encyclopedia of Type Strains, Phase IV (KMG-IV): sequencing the most valuable type-strain genomes for metagenomic binning, comparative biology and taxonomic classification.</title>
        <authorList>
            <person name="Goeker M."/>
        </authorList>
    </citation>
    <scope>NUCLEOTIDE SEQUENCE [LARGE SCALE GENOMIC DNA]</scope>
    <source>
        <strain evidence="2 3">DSM 21944</strain>
    </source>
</reference>
<feature type="region of interest" description="Disordered" evidence="1">
    <location>
        <begin position="23"/>
        <end position="49"/>
    </location>
</feature>
<name>A0A4R3KZL7_9GAMM</name>
<evidence type="ECO:0000313" key="2">
    <source>
        <dbReference type="EMBL" id="TCS91981.1"/>
    </source>
</evidence>
<evidence type="ECO:0000313" key="3">
    <source>
        <dbReference type="Proteomes" id="UP000294599"/>
    </source>
</evidence>
<dbReference type="RefSeq" id="WP_132577763.1">
    <property type="nucleotide sequence ID" value="NZ_JBHLWF010000067.1"/>
</dbReference>
<feature type="compositionally biased region" description="Low complexity" evidence="1">
    <location>
        <begin position="23"/>
        <end position="43"/>
    </location>
</feature>
<dbReference type="PROSITE" id="PS51257">
    <property type="entry name" value="PROKAR_LIPOPROTEIN"/>
    <property type="match status" value="1"/>
</dbReference>
<dbReference type="AlphaFoldDB" id="A0A4R3KZL7"/>
<protein>
    <recommendedName>
        <fullName evidence="4">DUF3558 domain-containing protein</fullName>
    </recommendedName>
</protein>
<keyword evidence="3" id="KW-1185">Reference proteome</keyword>
<dbReference type="EMBL" id="SMAF01000042">
    <property type="protein sequence ID" value="TCS91981.1"/>
    <property type="molecule type" value="Genomic_DNA"/>
</dbReference>
<comment type="caution">
    <text evidence="2">The sequence shown here is derived from an EMBL/GenBank/DDBJ whole genome shotgun (WGS) entry which is preliminary data.</text>
</comment>